<dbReference type="PANTHER" id="PTHR12526">
    <property type="entry name" value="GLYCOSYLTRANSFERASE"/>
    <property type="match status" value="1"/>
</dbReference>
<evidence type="ECO:0000313" key="1">
    <source>
        <dbReference type="EMBL" id="UYF93014.1"/>
    </source>
</evidence>
<proteinExistence type="predicted"/>
<dbReference type="GeneID" id="83623044"/>
<keyword evidence="1" id="KW-0328">Glycosyltransferase</keyword>
<evidence type="ECO:0000313" key="2">
    <source>
        <dbReference type="Proteomes" id="UP001163947"/>
    </source>
</evidence>
<organism evidence="1 2">
    <name type="scientific">Rhodococcus aetherivorans</name>
    <dbReference type="NCBI Taxonomy" id="191292"/>
    <lineage>
        <taxon>Bacteria</taxon>
        <taxon>Bacillati</taxon>
        <taxon>Actinomycetota</taxon>
        <taxon>Actinomycetes</taxon>
        <taxon>Mycobacteriales</taxon>
        <taxon>Nocardiaceae</taxon>
        <taxon>Rhodococcus</taxon>
    </lineage>
</organism>
<keyword evidence="1" id="KW-0808">Transferase</keyword>
<accession>A0AA46NU25</accession>
<dbReference type="SUPFAM" id="SSF53756">
    <property type="entry name" value="UDP-Glycosyltransferase/glycogen phosphorylase"/>
    <property type="match status" value="1"/>
</dbReference>
<sequence length="378" mass="42566">MVFGFSYEMFDDAVGREFCRPPDQTLLALAHDDRVGGLIVADPWRSYVVSAARRRPVRLVEDITVAGRNAVRVRPHRLRTGDPTDLGRVERSYRRYGAVLGRALARTRGERKPRPRSAALVTYNPFVAAFCDSPWISKVVYFGQDDWATGEGVVRWWDLYREAYRRIEERGAAIFAVSEELAERISPRTTVVPNGVIADVWRPRHPEPDRIAALPRPRAVYTGTIDDRLEADLVETTASMVGSLVMIGYPGDARTVEWLRSLDRVHVFDPVGQHELAALVQACDVGLIPHRDQACIRAMSPLKLYEYLAAGLPVLSVDLPPIHGVDDERVCICRREEWASGVKRVLDMGSAPEGRRQQFIDAVSWERRMQPVVEAAVD</sequence>
<dbReference type="GO" id="GO:0016757">
    <property type="term" value="F:glycosyltransferase activity"/>
    <property type="evidence" value="ECO:0007669"/>
    <property type="project" value="UniProtKB-KW"/>
</dbReference>
<dbReference type="EMBL" id="CP106982">
    <property type="protein sequence ID" value="UYF93014.1"/>
    <property type="molecule type" value="Genomic_DNA"/>
</dbReference>
<dbReference type="Gene3D" id="3.40.50.2000">
    <property type="entry name" value="Glycogen Phosphorylase B"/>
    <property type="match status" value="1"/>
</dbReference>
<dbReference type="RefSeq" id="WP_251550431.1">
    <property type="nucleotide sequence ID" value="NZ_CP106982.1"/>
</dbReference>
<dbReference type="AlphaFoldDB" id="A0AA46NU25"/>
<protein>
    <submittedName>
        <fullName evidence="1">Glycosyltransferase</fullName>
        <ecNumber evidence="1">2.4.-.-</ecNumber>
    </submittedName>
</protein>
<reference evidence="1" key="1">
    <citation type="submission" date="2022-09" db="EMBL/GenBank/DDBJ databases">
        <title>The genome sequence of Rhodococcus aetherivorans N1.</title>
        <authorList>
            <person name="Jiang W."/>
        </authorList>
    </citation>
    <scope>NUCLEOTIDE SEQUENCE</scope>
    <source>
        <strain evidence="1">N1</strain>
    </source>
</reference>
<gene>
    <name evidence="1" type="ORF">OCS65_21470</name>
</gene>
<dbReference type="Pfam" id="PF13692">
    <property type="entry name" value="Glyco_trans_1_4"/>
    <property type="match status" value="1"/>
</dbReference>
<dbReference type="Proteomes" id="UP001163947">
    <property type="component" value="Chromosome"/>
</dbReference>
<name>A0AA46NU25_9NOCA</name>
<dbReference type="EC" id="2.4.-.-" evidence="1"/>
<dbReference type="PANTHER" id="PTHR12526:SF600">
    <property type="entry name" value="GLYCOSYL TRANSFERASE GROUP 1"/>
    <property type="match status" value="1"/>
</dbReference>